<sequence>MPDQGVRSHLSALTCARHRNEGGWDGRLADLCRRAVWHPPLPCRASPPQGGEITRVRTFLPRLYRFAELRGQLFGEAGKPSQSPPCGGDARQGQRGVCTAHPPRHSFWTFDEAEMREACSGYIAGASSSRHRNRGRACRTLSRPFAWAQGVRRCNRFTGSIAAAFGGTAAHPPAIPRSSASSAFR</sequence>
<dbReference type="EMBL" id="FMAJ01000008">
    <property type="protein sequence ID" value="SCB59892.1"/>
    <property type="molecule type" value="Genomic_DNA"/>
</dbReference>
<organism evidence="2 3">
    <name type="scientific">Rhizobium aethiopicum</name>
    <dbReference type="NCBI Taxonomy" id="1138170"/>
    <lineage>
        <taxon>Bacteria</taxon>
        <taxon>Pseudomonadati</taxon>
        <taxon>Pseudomonadota</taxon>
        <taxon>Alphaproteobacteria</taxon>
        <taxon>Hyphomicrobiales</taxon>
        <taxon>Rhizobiaceae</taxon>
        <taxon>Rhizobium/Agrobacterium group</taxon>
        <taxon>Rhizobium</taxon>
    </lineage>
</organism>
<name>A0A1C3Y5Y0_9HYPH</name>
<feature type="region of interest" description="Disordered" evidence="1">
    <location>
        <begin position="77"/>
        <end position="98"/>
    </location>
</feature>
<dbReference type="Proteomes" id="UP000198723">
    <property type="component" value="Unassembled WGS sequence"/>
</dbReference>
<evidence type="ECO:0000313" key="2">
    <source>
        <dbReference type="EMBL" id="SCB59892.1"/>
    </source>
</evidence>
<gene>
    <name evidence="2" type="ORF">GA0061105_108249</name>
</gene>
<evidence type="ECO:0000313" key="3">
    <source>
        <dbReference type="Proteomes" id="UP000198723"/>
    </source>
</evidence>
<dbReference type="STRING" id="1138170.GA0061105_108249"/>
<proteinExistence type="predicted"/>
<protein>
    <submittedName>
        <fullName evidence="2">Uncharacterized protein</fullName>
    </submittedName>
</protein>
<accession>A0A1C3Y5Y0</accession>
<reference evidence="2 3" key="1">
    <citation type="submission" date="2016-08" db="EMBL/GenBank/DDBJ databases">
        <authorList>
            <person name="Seilhamer J.J."/>
        </authorList>
    </citation>
    <scope>NUCLEOTIDE SEQUENCE [LARGE SCALE GENOMIC DNA]</scope>
    <source>
        <strain evidence="2 3">HBR26</strain>
    </source>
</reference>
<evidence type="ECO:0000256" key="1">
    <source>
        <dbReference type="SAM" id="MobiDB-lite"/>
    </source>
</evidence>
<dbReference type="AlphaFoldDB" id="A0A1C3Y5Y0"/>